<comment type="catalytic activity">
    <reaction evidence="19 21">
        <text>O-phospho-L-threonyl-[protein] + H2O = L-threonyl-[protein] + phosphate</text>
        <dbReference type="Rhea" id="RHEA:47004"/>
        <dbReference type="Rhea" id="RHEA-COMP:11060"/>
        <dbReference type="Rhea" id="RHEA-COMP:11605"/>
        <dbReference type="ChEBI" id="CHEBI:15377"/>
        <dbReference type="ChEBI" id="CHEBI:30013"/>
        <dbReference type="ChEBI" id="CHEBI:43474"/>
        <dbReference type="ChEBI" id="CHEBI:61977"/>
        <dbReference type="EC" id="3.1.3.16"/>
    </reaction>
</comment>
<keyword evidence="5" id="KW-0597">Phosphoprotein</keyword>
<feature type="domain" description="RTR1-type" evidence="23">
    <location>
        <begin position="71"/>
        <end position="154"/>
    </location>
</feature>
<feature type="region of interest" description="Disordered" evidence="22">
    <location>
        <begin position="190"/>
        <end position="254"/>
    </location>
</feature>
<dbReference type="Gene3D" id="1.25.40.820">
    <property type="match status" value="1"/>
</dbReference>
<dbReference type="GO" id="GO:0009301">
    <property type="term" value="P:snRNA transcription"/>
    <property type="evidence" value="ECO:0007669"/>
    <property type="project" value="Ensembl"/>
</dbReference>
<dbReference type="GO" id="GO:0036499">
    <property type="term" value="P:PERK-mediated unfolded protein response"/>
    <property type="evidence" value="ECO:0007669"/>
    <property type="project" value="Ensembl"/>
</dbReference>
<keyword evidence="13" id="KW-0175">Coiled coil</keyword>
<evidence type="ECO:0000256" key="16">
    <source>
        <dbReference type="ARBA" id="ARBA00025886"/>
    </source>
</evidence>
<comment type="catalytic activity">
    <reaction evidence="18 21">
        <text>O-phospho-L-seryl-[protein] + H2O = L-seryl-[protein] + phosphate</text>
        <dbReference type="Rhea" id="RHEA:20629"/>
        <dbReference type="Rhea" id="RHEA-COMP:9863"/>
        <dbReference type="Rhea" id="RHEA-COMP:11604"/>
        <dbReference type="ChEBI" id="CHEBI:15377"/>
        <dbReference type="ChEBI" id="CHEBI:29999"/>
        <dbReference type="ChEBI" id="CHEBI:43474"/>
        <dbReference type="ChEBI" id="CHEBI:83421"/>
        <dbReference type="EC" id="3.1.3.16"/>
    </reaction>
</comment>
<feature type="compositionally biased region" description="Acidic residues" evidence="22">
    <location>
        <begin position="386"/>
        <end position="400"/>
    </location>
</feature>
<keyword evidence="10 21" id="KW-0904">Protein phosphatase</keyword>
<evidence type="ECO:0000256" key="4">
    <source>
        <dbReference type="ARBA" id="ARBA00022490"/>
    </source>
</evidence>
<evidence type="ECO:0000313" key="24">
    <source>
        <dbReference type="Ensembl" id="ENSPMRP00000011063.1"/>
    </source>
</evidence>
<proteinExistence type="inferred from homology"/>
<dbReference type="Ensembl" id="ENSPMRT00000011833.1">
    <property type="protein sequence ID" value="ENSPMRP00000011078.1"/>
    <property type="gene ID" value="ENSPMRG00000007382.1"/>
</dbReference>
<comment type="similarity">
    <text evidence="3 20 21">Belongs to the RPAP2 family.</text>
</comment>
<evidence type="ECO:0000256" key="2">
    <source>
        <dbReference type="ARBA" id="ARBA00004496"/>
    </source>
</evidence>
<dbReference type="GeneTree" id="ENSGT00390000017965"/>
<dbReference type="GeneID" id="114598761"/>
<dbReference type="Ensembl" id="ENSPMRT00000011818.1">
    <property type="protein sequence ID" value="ENSPMRP00000011063.1"/>
    <property type="gene ID" value="ENSPMRG00000007382.1"/>
</dbReference>
<comment type="subcellular location">
    <subcellularLocation>
        <location evidence="2">Cytoplasm</location>
    </subcellularLocation>
    <subcellularLocation>
        <location evidence="1 21">Nucleus</location>
    </subcellularLocation>
</comment>
<gene>
    <name evidence="24" type="primary">RPAP2</name>
</gene>
<protein>
    <recommendedName>
        <fullName evidence="21">RNA polymerase II subunit B1 CTD phosphatase RPAP2 homolog</fullName>
        <ecNumber evidence="21">3.1.3.16</ecNumber>
    </recommendedName>
</protein>
<keyword evidence="15 21" id="KW-0539">Nucleus</keyword>
<keyword evidence="6 21" id="KW-0479">Metal-binding</keyword>
<dbReference type="GO" id="GO:0043175">
    <property type="term" value="F:RNA polymerase core enzyme binding"/>
    <property type="evidence" value="ECO:0007669"/>
    <property type="project" value="UniProtKB-UniRule"/>
</dbReference>
<evidence type="ECO:0000256" key="21">
    <source>
        <dbReference type="RuleBase" id="RU367080"/>
    </source>
</evidence>
<dbReference type="InterPro" id="IPR007308">
    <property type="entry name" value="Rtr1/RPAP2_dom"/>
</dbReference>
<dbReference type="AlphaFoldDB" id="A0A670IGT6"/>
<dbReference type="Proteomes" id="UP000472272">
    <property type="component" value="Chromosome 6"/>
</dbReference>
<evidence type="ECO:0000256" key="8">
    <source>
        <dbReference type="ARBA" id="ARBA00022801"/>
    </source>
</evidence>
<dbReference type="GO" id="GO:0005829">
    <property type="term" value="C:cytosol"/>
    <property type="evidence" value="ECO:0007669"/>
    <property type="project" value="Ensembl"/>
</dbReference>
<organism evidence="24 25">
    <name type="scientific">Podarcis muralis</name>
    <name type="common">Wall lizard</name>
    <name type="synonym">Lacerta muralis</name>
    <dbReference type="NCBI Taxonomy" id="64176"/>
    <lineage>
        <taxon>Eukaryota</taxon>
        <taxon>Metazoa</taxon>
        <taxon>Chordata</taxon>
        <taxon>Craniata</taxon>
        <taxon>Vertebrata</taxon>
        <taxon>Euteleostomi</taxon>
        <taxon>Lepidosauria</taxon>
        <taxon>Squamata</taxon>
        <taxon>Bifurcata</taxon>
        <taxon>Unidentata</taxon>
        <taxon>Episquamata</taxon>
        <taxon>Laterata</taxon>
        <taxon>Lacertibaenia</taxon>
        <taxon>Lacertidae</taxon>
        <taxon>Podarcis</taxon>
    </lineage>
</organism>
<dbReference type="OMA" id="YPICQNK"/>
<keyword evidence="7 21" id="KW-0863">Zinc-finger</keyword>
<dbReference type="EC" id="3.1.3.16" evidence="21"/>
<dbReference type="InterPro" id="IPR038534">
    <property type="entry name" value="Rtr1/RPAP2_sf"/>
</dbReference>
<evidence type="ECO:0000256" key="9">
    <source>
        <dbReference type="ARBA" id="ARBA00022833"/>
    </source>
</evidence>
<feature type="compositionally biased region" description="Basic and acidic residues" evidence="22">
    <location>
        <begin position="469"/>
        <end position="482"/>
    </location>
</feature>
<dbReference type="PROSITE" id="PS51479">
    <property type="entry name" value="ZF_RTR1"/>
    <property type="match status" value="1"/>
</dbReference>
<dbReference type="Pfam" id="PF04181">
    <property type="entry name" value="RPAP2_Rtr1"/>
    <property type="match status" value="1"/>
</dbReference>
<dbReference type="RefSeq" id="XP_028588622.1">
    <property type="nucleotide sequence ID" value="XM_028732789.1"/>
</dbReference>
<evidence type="ECO:0000256" key="22">
    <source>
        <dbReference type="SAM" id="MobiDB-lite"/>
    </source>
</evidence>
<dbReference type="InterPro" id="IPR039693">
    <property type="entry name" value="Rtr1/RPAP2"/>
</dbReference>
<evidence type="ECO:0000256" key="19">
    <source>
        <dbReference type="ARBA" id="ARBA00048336"/>
    </source>
</evidence>
<keyword evidence="25" id="KW-1185">Reference proteome</keyword>
<dbReference type="FunFam" id="1.25.40.820:FF:000001">
    <property type="entry name" value="RNA polymerase II subunit B1 CTD phosphatase Rpap2"/>
    <property type="match status" value="1"/>
</dbReference>
<feature type="region of interest" description="Disordered" evidence="22">
    <location>
        <begin position="1"/>
        <end position="31"/>
    </location>
</feature>
<evidence type="ECO:0000256" key="1">
    <source>
        <dbReference type="ARBA" id="ARBA00004123"/>
    </source>
</evidence>
<evidence type="ECO:0000256" key="10">
    <source>
        <dbReference type="ARBA" id="ARBA00022912"/>
    </source>
</evidence>
<evidence type="ECO:0000256" key="3">
    <source>
        <dbReference type="ARBA" id="ARBA00005676"/>
    </source>
</evidence>
<evidence type="ECO:0000259" key="23">
    <source>
        <dbReference type="PROSITE" id="PS51479"/>
    </source>
</evidence>
<reference evidence="24" key="2">
    <citation type="submission" date="2025-05" db="UniProtKB">
        <authorList>
            <consortium name="Ensembl"/>
        </authorList>
    </citation>
    <scope>IDENTIFICATION</scope>
</reference>
<evidence type="ECO:0000256" key="20">
    <source>
        <dbReference type="PROSITE-ProRule" id="PRU00812"/>
    </source>
</evidence>
<evidence type="ECO:0000256" key="7">
    <source>
        <dbReference type="ARBA" id="ARBA00022771"/>
    </source>
</evidence>
<evidence type="ECO:0000256" key="17">
    <source>
        <dbReference type="ARBA" id="ARBA00045547"/>
    </source>
</evidence>
<sequence>MAEDKPRSAAQARSRHRAGKKQSSALKNEDAAQRKAALEAAIRKKIEAERKALQVVERLLEEDITEEFLVDCGKIITPPHYKDVVEERFIIKLCGYPICQKRLQNVPKQKYKISTKTNKVYDITERKCFCSNFCYRASKYFEAQISKSPVWLREEERPPDIELLKDGESGHSGKEVKLVNEAINTLDIENPLPAVTQGDSSIDSESSSEAEQEFVSSVLQEKSVHPLPRKGILKEKCKQRAQPKPSNSDASVDDAAEQLSWCKLDTQGKEHVLDSSRIKGAPVSLSSPTVQLSEGFGDSSSGSQVVFLGMSPKGAELFKRLLAKSKQTAKPSSEGPANPLTAKCSLLEGLRQTFTEWRTEETVKLLHGSSAAATHAPQPSPAAGHEEEEELDEDDLESDNEPNKAASERGTQNPLSQPLPFKASSPAAKPVPSYEKLKEETSQLELKVQEFYRGNFTLGEEDLATLSRGEQHHSNDNGDHQRPPALPLVDSKAQQQIRTRIVLEKLRKVLPAVLGPLRIPLGDVYSELKDLVKTFRLTNTNIIHKTPVWTLIAIVLLSVLSQNIPVFASSQHSQGYSQFLATLLEELHFKNEDFESLTRIFRSESLPY</sequence>
<keyword evidence="8 21" id="KW-0378">Hydrolase</keyword>
<feature type="region of interest" description="Disordered" evidence="22">
    <location>
        <begin position="367"/>
        <end position="436"/>
    </location>
</feature>
<comment type="function">
    <text evidence="17">Protein phosphatase that displays CTD phosphatase activity and regulates transcription of snRNA genes. Recognizes and binds phosphorylated 'Ser-7' of the C-terminal heptapeptide repeat domain (CTD) of the largest RNA polymerase II subunit POLR2A, and mediates dephosphorylation of 'Ser-5' of the CTD, thereby promoting transcription of snRNA genes. Downstream of EIF2AK3/PERK, dephosphorylates ERN1, a sensor for the endoplasmic reticulum unfolded protein response (UPR), to abort failed ER-stress adaptation and trigger apoptosis.</text>
</comment>
<evidence type="ECO:0000313" key="25">
    <source>
        <dbReference type="Proteomes" id="UP000472272"/>
    </source>
</evidence>
<keyword evidence="14" id="KW-0804">Transcription</keyword>
<dbReference type="PANTHER" id="PTHR14732:SF0">
    <property type="entry name" value="RNA POLYMERASE II SUBUNIT B1 CTD PHOSPHATASE RPAP2-RELATED"/>
    <property type="match status" value="1"/>
</dbReference>
<evidence type="ECO:0000256" key="13">
    <source>
        <dbReference type="ARBA" id="ARBA00023054"/>
    </source>
</evidence>
<evidence type="ECO:0000256" key="5">
    <source>
        <dbReference type="ARBA" id="ARBA00022553"/>
    </source>
</evidence>
<evidence type="ECO:0000256" key="18">
    <source>
        <dbReference type="ARBA" id="ARBA00047761"/>
    </source>
</evidence>
<evidence type="ECO:0000256" key="15">
    <source>
        <dbReference type="ARBA" id="ARBA00023242"/>
    </source>
</evidence>
<dbReference type="OrthoDB" id="2590500at2759"/>
<accession>A0A670IGT6</accession>
<reference evidence="24 25" key="1">
    <citation type="journal article" date="2019" name="Proc. Natl. Acad. Sci. U.S.A.">
        <title>Regulatory changes in pterin and carotenoid genes underlie balanced color polymorphisms in the wall lizard.</title>
        <authorList>
            <person name="Andrade P."/>
            <person name="Pinho C."/>
            <person name="Perez I de Lanuza G."/>
            <person name="Afonso S."/>
            <person name="Brejcha J."/>
            <person name="Rubin C.J."/>
            <person name="Wallerman O."/>
            <person name="Pereira P."/>
            <person name="Sabatino S.J."/>
            <person name="Bellati A."/>
            <person name="Pellitteri-Rosa D."/>
            <person name="Bosakova Z."/>
            <person name="Bunikis I."/>
            <person name="Carretero M.A."/>
            <person name="Feiner N."/>
            <person name="Marsik P."/>
            <person name="Pauperio F."/>
            <person name="Salvi D."/>
            <person name="Soler L."/>
            <person name="While G.M."/>
            <person name="Uller T."/>
            <person name="Font E."/>
            <person name="Andersson L."/>
            <person name="Carneiro M."/>
        </authorList>
    </citation>
    <scope>NUCLEOTIDE SEQUENCE</scope>
</reference>
<dbReference type="GO" id="GO:0005929">
    <property type="term" value="C:cilium"/>
    <property type="evidence" value="ECO:0007669"/>
    <property type="project" value="Ensembl"/>
</dbReference>
<evidence type="ECO:0000256" key="11">
    <source>
        <dbReference type="ARBA" id="ARBA00022990"/>
    </source>
</evidence>
<dbReference type="RefSeq" id="XP_028588621.1">
    <property type="nucleotide sequence ID" value="XM_028732788.1"/>
</dbReference>
<evidence type="ECO:0000256" key="12">
    <source>
        <dbReference type="ARBA" id="ARBA00023015"/>
    </source>
</evidence>
<name>A0A670IGT6_PODMU</name>
<keyword evidence="4" id="KW-0963">Cytoplasm</keyword>
<keyword evidence="9 21" id="KW-0862">Zinc</keyword>
<dbReference type="PANTHER" id="PTHR14732">
    <property type="entry name" value="RNA POLYMERASE II SUBUNIT B1 CTD PHOSPHATASE RPAP2-RELATED"/>
    <property type="match status" value="1"/>
</dbReference>
<comment type="subunit">
    <text evidence="16">Associates with the RNA polymerase II complex. Interacts with transcribing RNA polymerase II phosphorylated on 'Ser-7' on CTD.</text>
</comment>
<dbReference type="GO" id="GO:0097550">
    <property type="term" value="C:transcription preinitiation complex"/>
    <property type="evidence" value="ECO:0007669"/>
    <property type="project" value="Ensembl"/>
</dbReference>
<dbReference type="GO" id="GO:0008420">
    <property type="term" value="F:RNA polymerase II CTD heptapeptide repeat phosphatase activity"/>
    <property type="evidence" value="ECO:0007669"/>
    <property type="project" value="UniProtKB-UniRule"/>
</dbReference>
<dbReference type="GO" id="GO:0008270">
    <property type="term" value="F:zinc ion binding"/>
    <property type="evidence" value="ECO:0007669"/>
    <property type="project" value="UniProtKB-KW"/>
</dbReference>
<feature type="region of interest" description="Disordered" evidence="22">
    <location>
        <begin position="468"/>
        <end position="490"/>
    </location>
</feature>
<dbReference type="GO" id="GO:0005730">
    <property type="term" value="C:nucleolus"/>
    <property type="evidence" value="ECO:0007669"/>
    <property type="project" value="Ensembl"/>
</dbReference>
<keyword evidence="12" id="KW-0805">Transcription regulation</keyword>
<keyword evidence="11" id="KW-0007">Acetylation</keyword>
<evidence type="ECO:0000256" key="14">
    <source>
        <dbReference type="ARBA" id="ARBA00023163"/>
    </source>
</evidence>
<dbReference type="KEGG" id="pmua:114598761"/>
<dbReference type="CTD" id="79871"/>
<evidence type="ECO:0000256" key="6">
    <source>
        <dbReference type="ARBA" id="ARBA00022723"/>
    </source>
</evidence>